<dbReference type="EMBL" id="JBIAMX010000021">
    <property type="protein sequence ID" value="MFF0546492.1"/>
    <property type="molecule type" value="Genomic_DNA"/>
</dbReference>
<evidence type="ECO:0000313" key="1">
    <source>
        <dbReference type="EMBL" id="MFF0546492.1"/>
    </source>
</evidence>
<evidence type="ECO:0000313" key="2">
    <source>
        <dbReference type="Proteomes" id="UP001601444"/>
    </source>
</evidence>
<reference evidence="1 2" key="1">
    <citation type="submission" date="2024-10" db="EMBL/GenBank/DDBJ databases">
        <title>The Natural Products Discovery Center: Release of the First 8490 Sequenced Strains for Exploring Actinobacteria Biosynthetic Diversity.</title>
        <authorList>
            <person name="Kalkreuter E."/>
            <person name="Kautsar S.A."/>
            <person name="Yang D."/>
            <person name="Bader C.D."/>
            <person name="Teijaro C.N."/>
            <person name="Fluegel L."/>
            <person name="Davis C.M."/>
            <person name="Simpson J.R."/>
            <person name="Lauterbach L."/>
            <person name="Steele A.D."/>
            <person name="Gui C."/>
            <person name="Meng S."/>
            <person name="Li G."/>
            <person name="Viehrig K."/>
            <person name="Ye F."/>
            <person name="Su P."/>
            <person name="Kiefer A.F."/>
            <person name="Nichols A."/>
            <person name="Cepeda A.J."/>
            <person name="Yan W."/>
            <person name="Fan B."/>
            <person name="Jiang Y."/>
            <person name="Adhikari A."/>
            <person name="Zheng C.-J."/>
            <person name="Schuster L."/>
            <person name="Cowan T.M."/>
            <person name="Smanski M.J."/>
            <person name="Chevrette M.G."/>
            <person name="De Carvalho L.P.S."/>
            <person name="Shen B."/>
        </authorList>
    </citation>
    <scope>NUCLEOTIDE SEQUENCE [LARGE SCALE GENOMIC DNA]</scope>
    <source>
        <strain evidence="1 2">NPDC004045</strain>
    </source>
</reference>
<organism evidence="1 2">
    <name type="scientific">Nocardia thailandica</name>
    <dbReference type="NCBI Taxonomy" id="257275"/>
    <lineage>
        <taxon>Bacteria</taxon>
        <taxon>Bacillati</taxon>
        <taxon>Actinomycetota</taxon>
        <taxon>Actinomycetes</taxon>
        <taxon>Mycobacteriales</taxon>
        <taxon>Nocardiaceae</taxon>
        <taxon>Nocardia</taxon>
    </lineage>
</organism>
<comment type="caution">
    <text evidence="1">The sequence shown here is derived from an EMBL/GenBank/DDBJ whole genome shotgun (WGS) entry which is preliminary data.</text>
</comment>
<gene>
    <name evidence="1" type="ORF">ACFYTF_27015</name>
</gene>
<proteinExistence type="predicted"/>
<dbReference type="InterPro" id="IPR032584">
    <property type="entry name" value="DUF4913"/>
</dbReference>
<sequence>MTTPTSAAAGSGKGRQVPPQFTGFVPFVQQWLLPTISVRLAEANREQTYTWCVQWWAHRPVAVRFAHLHTAFEATRRSKTGSSLTSLLLTHLDPHLHTILDAANGPLHRCTRAHHQPTPSLSMDPIPVGWFDIKPAAEGAPERQFTHFSLFVQDWLLPVIAVRIAANNREGQYTWCRQWWRHQGVCVRMAGLHACFEAAVTAEDKMAMSGLFTRYIDPTMRYLLDGANGPLHRCTPESHIDTPGLPWAPVPANWFNLPGETIPPALLGFGPDFRALAADLP</sequence>
<keyword evidence="2" id="KW-1185">Reference proteome</keyword>
<protein>
    <submittedName>
        <fullName evidence="1">DUF4913 domain-containing protein</fullName>
    </submittedName>
</protein>
<dbReference type="Proteomes" id="UP001601444">
    <property type="component" value="Unassembled WGS sequence"/>
</dbReference>
<accession>A0ABW6PVR6</accession>
<dbReference type="RefSeq" id="WP_387702834.1">
    <property type="nucleotide sequence ID" value="NZ_JBIAMX010000021.1"/>
</dbReference>
<dbReference type="Pfam" id="PF16259">
    <property type="entry name" value="DUF4913"/>
    <property type="match status" value="2"/>
</dbReference>
<name>A0ABW6PVR6_9NOCA</name>